<dbReference type="AlphaFoldDB" id="A0A0B7AK94"/>
<gene>
    <name evidence="1" type="primary">ORF123781</name>
</gene>
<proteinExistence type="predicted"/>
<reference evidence="1" key="1">
    <citation type="submission" date="2014-12" db="EMBL/GenBank/DDBJ databases">
        <title>Insight into the proteome of Arion vulgaris.</title>
        <authorList>
            <person name="Aradska J."/>
            <person name="Bulat T."/>
            <person name="Smidak R."/>
            <person name="Sarate P."/>
            <person name="Gangsoo J."/>
            <person name="Sialana F."/>
            <person name="Bilban M."/>
            <person name="Lubec G."/>
        </authorList>
    </citation>
    <scope>NUCLEOTIDE SEQUENCE</scope>
    <source>
        <tissue evidence="1">Skin</tissue>
    </source>
</reference>
<organism evidence="1">
    <name type="scientific">Arion vulgaris</name>
    <dbReference type="NCBI Taxonomy" id="1028688"/>
    <lineage>
        <taxon>Eukaryota</taxon>
        <taxon>Metazoa</taxon>
        <taxon>Spiralia</taxon>
        <taxon>Lophotrochozoa</taxon>
        <taxon>Mollusca</taxon>
        <taxon>Gastropoda</taxon>
        <taxon>Heterobranchia</taxon>
        <taxon>Euthyneura</taxon>
        <taxon>Panpulmonata</taxon>
        <taxon>Eupulmonata</taxon>
        <taxon>Stylommatophora</taxon>
        <taxon>Helicina</taxon>
        <taxon>Arionoidea</taxon>
        <taxon>Arionidae</taxon>
        <taxon>Arion</taxon>
    </lineage>
</organism>
<name>A0A0B7AK94_9EUPU</name>
<feature type="non-terminal residue" evidence="1">
    <location>
        <position position="129"/>
    </location>
</feature>
<dbReference type="EMBL" id="HACG01034137">
    <property type="protein sequence ID" value="CEK81002.1"/>
    <property type="molecule type" value="Transcribed_RNA"/>
</dbReference>
<evidence type="ECO:0000313" key="1">
    <source>
        <dbReference type="EMBL" id="CEK81002.1"/>
    </source>
</evidence>
<sequence>MTVYLLEEEFFQSPQGKDGKWMISALQEILVYILDSIQLDAVLMQSVEPLLLNLSKVPTHPSGQFFVSDSRLYFTKIFPSRFVWALLCQDFVMEQQSQVSFANHAVLSLSTISFQRPTQCFMFACRQGV</sequence>
<protein>
    <submittedName>
        <fullName evidence="1">Uncharacterized protein</fullName>
    </submittedName>
</protein>
<accession>A0A0B7AK94</accession>